<gene>
    <name evidence="3" type="ORF">SPOG_05005</name>
</gene>
<feature type="compositionally biased region" description="Basic and acidic residues" evidence="2">
    <location>
        <begin position="261"/>
        <end position="278"/>
    </location>
</feature>
<dbReference type="OrthoDB" id="5446892at2759"/>
<name>S9X5S8_SCHCR</name>
<feature type="region of interest" description="Disordered" evidence="2">
    <location>
        <begin position="242"/>
        <end position="278"/>
    </location>
</feature>
<dbReference type="EMBL" id="KE547004">
    <property type="protein sequence ID" value="EPY49151.1"/>
    <property type="molecule type" value="Genomic_DNA"/>
</dbReference>
<organism evidence="3 4">
    <name type="scientific">Schizosaccharomyces cryophilus (strain OY26 / ATCC MYA-4695 / CBS 11777 / NBRC 106824 / NRRL Y48691)</name>
    <name type="common">Fission yeast</name>
    <dbReference type="NCBI Taxonomy" id="653667"/>
    <lineage>
        <taxon>Eukaryota</taxon>
        <taxon>Fungi</taxon>
        <taxon>Dikarya</taxon>
        <taxon>Ascomycota</taxon>
        <taxon>Taphrinomycotina</taxon>
        <taxon>Schizosaccharomycetes</taxon>
        <taxon>Schizosaccharomycetales</taxon>
        <taxon>Schizosaccharomycetaceae</taxon>
        <taxon>Schizosaccharomyces</taxon>
    </lineage>
</organism>
<protein>
    <submittedName>
        <fullName evidence="3">Uncharacterized protein</fullName>
    </submittedName>
</protein>
<sequence length="278" mass="32440">MEMDSENTGGGYFAQHMAIQEQKINALSQQINFLVQAQEKTEERNSRMEIDEDYIPEKPLDIIALVHEKYGSLADSYLNMIHPLNPGIFEPSEQSVAVFGKNLQSIFGYLPKVFPSDREKITFLYSKSPENYQRQIRELVKIPGPQRTFKTVFEQTFLNEREKSWFHPIPKYLAKGARGELDVDETHKWLDDLDMDTIKKVVVFTFHSNYFRNELLKHNYEHGNHAAAVTTVNNQVRYNKVQRSEKSFRPKFRPSKFTPKKNGDNHADKPKPKQKSNE</sequence>
<reference evidence="3 4" key="1">
    <citation type="journal article" date="2011" name="Science">
        <title>Comparative functional genomics of the fission yeasts.</title>
        <authorList>
            <person name="Rhind N."/>
            <person name="Chen Z."/>
            <person name="Yassour M."/>
            <person name="Thompson D.A."/>
            <person name="Haas B.J."/>
            <person name="Habib N."/>
            <person name="Wapinski I."/>
            <person name="Roy S."/>
            <person name="Lin M.F."/>
            <person name="Heiman D.I."/>
            <person name="Young S.K."/>
            <person name="Furuya K."/>
            <person name="Guo Y."/>
            <person name="Pidoux A."/>
            <person name="Chen H.M."/>
            <person name="Robbertse B."/>
            <person name="Goldberg J.M."/>
            <person name="Aoki K."/>
            <person name="Bayne E.H."/>
            <person name="Berlin A.M."/>
            <person name="Desjardins C.A."/>
            <person name="Dobbs E."/>
            <person name="Dukaj L."/>
            <person name="Fan L."/>
            <person name="FitzGerald M.G."/>
            <person name="French C."/>
            <person name="Gujja S."/>
            <person name="Hansen K."/>
            <person name="Keifenheim D."/>
            <person name="Levin J.Z."/>
            <person name="Mosher R.A."/>
            <person name="Mueller C.A."/>
            <person name="Pfiffner J."/>
            <person name="Priest M."/>
            <person name="Russ C."/>
            <person name="Smialowska A."/>
            <person name="Swoboda P."/>
            <person name="Sykes S.M."/>
            <person name="Vaughn M."/>
            <person name="Vengrova S."/>
            <person name="Yoder R."/>
            <person name="Zeng Q."/>
            <person name="Allshire R."/>
            <person name="Baulcombe D."/>
            <person name="Birren B.W."/>
            <person name="Brown W."/>
            <person name="Ekwall K."/>
            <person name="Kellis M."/>
            <person name="Leatherwood J."/>
            <person name="Levin H."/>
            <person name="Margalit H."/>
            <person name="Martienssen R."/>
            <person name="Nieduszynski C.A."/>
            <person name="Spatafora J.W."/>
            <person name="Friedman N."/>
            <person name="Dalgaard J.Z."/>
            <person name="Baumann P."/>
            <person name="Niki H."/>
            <person name="Regev A."/>
            <person name="Nusbaum C."/>
        </authorList>
    </citation>
    <scope>NUCLEOTIDE SEQUENCE [LARGE SCALE GENOMIC DNA]</scope>
    <source>
        <strain evidence="4">OY26 / ATCC MYA-4695 / CBS 11777 / NBRC 106824 / NRRL Y48691</strain>
    </source>
</reference>
<evidence type="ECO:0000313" key="3">
    <source>
        <dbReference type="EMBL" id="EPY49151.1"/>
    </source>
</evidence>
<dbReference type="HOGENOM" id="CLU_1001697_0_0_1"/>
<dbReference type="AlphaFoldDB" id="S9X5S8"/>
<accession>S9X5S8</accession>
<dbReference type="Proteomes" id="UP000015464">
    <property type="component" value="Unassembled WGS sequence"/>
</dbReference>
<keyword evidence="1" id="KW-0175">Coiled coil</keyword>
<feature type="coiled-coil region" evidence="1">
    <location>
        <begin position="17"/>
        <end position="44"/>
    </location>
</feature>
<keyword evidence="4" id="KW-1185">Reference proteome</keyword>
<dbReference type="RefSeq" id="XP_013026031.1">
    <property type="nucleotide sequence ID" value="XM_013170577.1"/>
</dbReference>
<evidence type="ECO:0000313" key="4">
    <source>
        <dbReference type="Proteomes" id="UP000015464"/>
    </source>
</evidence>
<evidence type="ECO:0000256" key="1">
    <source>
        <dbReference type="SAM" id="Coils"/>
    </source>
</evidence>
<dbReference type="GeneID" id="25039314"/>
<evidence type="ECO:0000256" key="2">
    <source>
        <dbReference type="SAM" id="MobiDB-lite"/>
    </source>
</evidence>
<proteinExistence type="predicted"/>